<protein>
    <submittedName>
        <fullName evidence="2">Uncharacterized protein</fullName>
    </submittedName>
</protein>
<comment type="caution">
    <text evidence="2">The sequence shown here is derived from an EMBL/GenBank/DDBJ whole genome shotgun (WGS) entry which is preliminary data.</text>
</comment>
<evidence type="ECO:0000256" key="1">
    <source>
        <dbReference type="SAM" id="SignalP"/>
    </source>
</evidence>
<dbReference type="EMBL" id="JBHUON010000038">
    <property type="protein sequence ID" value="MFD2866846.1"/>
    <property type="molecule type" value="Genomic_DNA"/>
</dbReference>
<gene>
    <name evidence="2" type="ORF">ACFSYC_19270</name>
</gene>
<dbReference type="Proteomes" id="UP001597601">
    <property type="component" value="Unassembled WGS sequence"/>
</dbReference>
<sequence>MKTTLVIAACLISFHCIAQSKINLQLKVQLDSILQTDQGIRAINDTETSEKQKDSLAVFFGQPKEVLIKQFWNYAHKIDSANMIKVEKIISQYGYPGKTLVGEPANLAVFYVVQHAGKIPKFYPLIEEAGKKGELPFMYVAMMLDRKRLQEHKEQVYGTQVYGETFTDPKTGKKRFLHYVVPIQDAANVNKRRKEAGFDSTVEANAKRLGVVYKPYTYQQIEDIKSGKVSLD</sequence>
<proteinExistence type="predicted"/>
<evidence type="ECO:0000313" key="2">
    <source>
        <dbReference type="EMBL" id="MFD2866846.1"/>
    </source>
</evidence>
<evidence type="ECO:0000313" key="3">
    <source>
        <dbReference type="Proteomes" id="UP001597601"/>
    </source>
</evidence>
<dbReference type="RefSeq" id="WP_377130493.1">
    <property type="nucleotide sequence ID" value="NZ_JBHUON010000038.1"/>
</dbReference>
<organism evidence="2 3">
    <name type="scientific">Mucilaginibacter antarcticus</name>
    <dbReference type="NCBI Taxonomy" id="1855725"/>
    <lineage>
        <taxon>Bacteria</taxon>
        <taxon>Pseudomonadati</taxon>
        <taxon>Bacteroidota</taxon>
        <taxon>Sphingobacteriia</taxon>
        <taxon>Sphingobacteriales</taxon>
        <taxon>Sphingobacteriaceae</taxon>
        <taxon>Mucilaginibacter</taxon>
    </lineage>
</organism>
<keyword evidence="1" id="KW-0732">Signal</keyword>
<keyword evidence="3" id="KW-1185">Reference proteome</keyword>
<accession>A0ABW5XV65</accession>
<feature type="chain" id="PRO_5045773142" evidence="1">
    <location>
        <begin position="19"/>
        <end position="232"/>
    </location>
</feature>
<reference evidence="3" key="1">
    <citation type="journal article" date="2019" name="Int. J. Syst. Evol. Microbiol.">
        <title>The Global Catalogue of Microorganisms (GCM) 10K type strain sequencing project: providing services to taxonomists for standard genome sequencing and annotation.</title>
        <authorList>
            <consortium name="The Broad Institute Genomics Platform"/>
            <consortium name="The Broad Institute Genome Sequencing Center for Infectious Disease"/>
            <person name="Wu L."/>
            <person name="Ma J."/>
        </authorList>
    </citation>
    <scope>NUCLEOTIDE SEQUENCE [LARGE SCALE GENOMIC DNA]</scope>
    <source>
        <strain evidence="3">KCTC 52232</strain>
    </source>
</reference>
<name>A0ABW5XV65_9SPHI</name>
<feature type="signal peptide" evidence="1">
    <location>
        <begin position="1"/>
        <end position="18"/>
    </location>
</feature>